<dbReference type="Pfam" id="PF01288">
    <property type="entry name" value="HPPK"/>
    <property type="match status" value="1"/>
</dbReference>
<proteinExistence type="predicted"/>
<evidence type="ECO:0000256" key="6">
    <source>
        <dbReference type="ARBA" id="ARBA00022777"/>
    </source>
</evidence>
<organism evidence="10 11">
    <name type="scientific">Thalassobacillus hwangdonensis</name>
    <dbReference type="NCBI Taxonomy" id="546108"/>
    <lineage>
        <taxon>Bacteria</taxon>
        <taxon>Bacillati</taxon>
        <taxon>Bacillota</taxon>
        <taxon>Bacilli</taxon>
        <taxon>Bacillales</taxon>
        <taxon>Bacillaceae</taxon>
        <taxon>Thalassobacillus</taxon>
    </lineage>
</organism>
<gene>
    <name evidence="10" type="primary">folK</name>
    <name evidence="10" type="ORF">ACFQ2J_18425</name>
</gene>
<evidence type="ECO:0000256" key="7">
    <source>
        <dbReference type="ARBA" id="ARBA00022840"/>
    </source>
</evidence>
<dbReference type="SUPFAM" id="SSF55083">
    <property type="entry name" value="6-hydroxymethyl-7,8-dihydropterin pyrophosphokinase, HPPK"/>
    <property type="match status" value="1"/>
</dbReference>
<feature type="domain" description="7,8-dihydro-6-hydroxymethylpterin-pyrophosphokinase" evidence="9">
    <location>
        <begin position="88"/>
        <end position="99"/>
    </location>
</feature>
<evidence type="ECO:0000256" key="1">
    <source>
        <dbReference type="ARBA" id="ARBA00000198"/>
    </source>
</evidence>
<dbReference type="PANTHER" id="PTHR43071:SF1">
    <property type="entry name" value="2-AMINO-4-HYDROXY-6-HYDROXYMETHYLDIHYDROPTERIDINE PYROPHOSPHOKINASE"/>
    <property type="match status" value="1"/>
</dbReference>
<dbReference type="NCBIfam" id="TIGR01498">
    <property type="entry name" value="folK"/>
    <property type="match status" value="1"/>
</dbReference>
<dbReference type="PROSITE" id="PS00794">
    <property type="entry name" value="HPPK"/>
    <property type="match status" value="1"/>
</dbReference>
<comment type="caution">
    <text evidence="10">The sequence shown here is derived from an EMBL/GenBank/DDBJ whole genome shotgun (WGS) entry which is preliminary data.</text>
</comment>
<dbReference type="Gene3D" id="3.30.70.560">
    <property type="entry name" value="7,8-Dihydro-6-hydroxymethylpterin-pyrophosphokinase HPPK"/>
    <property type="match status" value="1"/>
</dbReference>
<dbReference type="EC" id="2.7.6.3" evidence="3"/>
<dbReference type="CDD" id="cd00483">
    <property type="entry name" value="HPPK"/>
    <property type="match status" value="1"/>
</dbReference>
<comment type="catalytic activity">
    <reaction evidence="1">
        <text>6-hydroxymethyl-7,8-dihydropterin + ATP = (7,8-dihydropterin-6-yl)methyl diphosphate + AMP + H(+)</text>
        <dbReference type="Rhea" id="RHEA:11412"/>
        <dbReference type="ChEBI" id="CHEBI:15378"/>
        <dbReference type="ChEBI" id="CHEBI:30616"/>
        <dbReference type="ChEBI" id="CHEBI:44841"/>
        <dbReference type="ChEBI" id="CHEBI:72950"/>
        <dbReference type="ChEBI" id="CHEBI:456215"/>
        <dbReference type="EC" id="2.7.6.3"/>
    </reaction>
</comment>
<keyword evidence="11" id="KW-1185">Reference proteome</keyword>
<evidence type="ECO:0000256" key="2">
    <source>
        <dbReference type="ARBA" id="ARBA00005051"/>
    </source>
</evidence>
<keyword evidence="8" id="KW-0289">Folate biosynthesis</keyword>
<dbReference type="InterPro" id="IPR035907">
    <property type="entry name" value="Hppk_sf"/>
</dbReference>
<reference evidence="11" key="1">
    <citation type="journal article" date="2019" name="Int. J. Syst. Evol. Microbiol.">
        <title>The Global Catalogue of Microorganisms (GCM) 10K type strain sequencing project: providing services to taxonomists for standard genome sequencing and annotation.</title>
        <authorList>
            <consortium name="The Broad Institute Genomics Platform"/>
            <consortium name="The Broad Institute Genome Sequencing Center for Infectious Disease"/>
            <person name="Wu L."/>
            <person name="Ma J."/>
        </authorList>
    </citation>
    <scope>NUCLEOTIDE SEQUENCE [LARGE SCALE GENOMIC DNA]</scope>
    <source>
        <strain evidence="11">CCUG 56607</strain>
    </source>
</reference>
<keyword evidence="4 10" id="KW-0808">Transferase</keyword>
<name>A0ABW3L6M8_9BACI</name>
<keyword evidence="5" id="KW-0547">Nucleotide-binding</keyword>
<evidence type="ECO:0000313" key="11">
    <source>
        <dbReference type="Proteomes" id="UP001596990"/>
    </source>
</evidence>
<keyword evidence="7" id="KW-0067">ATP-binding</keyword>
<evidence type="ECO:0000256" key="8">
    <source>
        <dbReference type="ARBA" id="ARBA00022909"/>
    </source>
</evidence>
<sequence>MNRAYIALGSNINPRDEYLEAGIKELQHHPEVSITKRSRIYETAPVGYTEQNDFLNMVIQVKTSLPALNLLDLCQSIEHELGRKRMIKWGPRTIDLDILMYNQEHIDTERLKIPHPSMHERAFVMVPLAELDPEAYIPAVDTTAQAVLNTLPNQEIEGVIPWQKNNSDWGSD</sequence>
<keyword evidence="6" id="KW-0418">Kinase</keyword>
<comment type="pathway">
    <text evidence="2">Cofactor biosynthesis; tetrahydrofolate biosynthesis; 2-amino-4-hydroxy-6-hydroxymethyl-7,8-dihydropteridine diphosphate from 7,8-dihydroneopterin triphosphate: step 4/4.</text>
</comment>
<dbReference type="Proteomes" id="UP001596990">
    <property type="component" value="Unassembled WGS sequence"/>
</dbReference>
<dbReference type="RefSeq" id="WP_386064164.1">
    <property type="nucleotide sequence ID" value="NZ_JBHTKL010000007.1"/>
</dbReference>
<evidence type="ECO:0000256" key="5">
    <source>
        <dbReference type="ARBA" id="ARBA00022741"/>
    </source>
</evidence>
<accession>A0ABW3L6M8</accession>
<evidence type="ECO:0000259" key="9">
    <source>
        <dbReference type="PROSITE" id="PS00794"/>
    </source>
</evidence>
<evidence type="ECO:0000256" key="3">
    <source>
        <dbReference type="ARBA" id="ARBA00013253"/>
    </source>
</evidence>
<evidence type="ECO:0000256" key="4">
    <source>
        <dbReference type="ARBA" id="ARBA00022679"/>
    </source>
</evidence>
<dbReference type="EMBL" id="JBHTKL010000007">
    <property type="protein sequence ID" value="MFD1021169.1"/>
    <property type="molecule type" value="Genomic_DNA"/>
</dbReference>
<dbReference type="GO" id="GO:0003848">
    <property type="term" value="F:2-amino-4-hydroxy-6-hydroxymethyldihydropteridine diphosphokinase activity"/>
    <property type="evidence" value="ECO:0007669"/>
    <property type="project" value="UniProtKB-EC"/>
</dbReference>
<protein>
    <recommendedName>
        <fullName evidence="3">2-amino-4-hydroxy-6-hydroxymethyldihydropteridine diphosphokinase</fullName>
        <ecNumber evidence="3">2.7.6.3</ecNumber>
    </recommendedName>
</protein>
<dbReference type="PANTHER" id="PTHR43071">
    <property type="entry name" value="2-AMINO-4-HYDROXY-6-HYDROXYMETHYLDIHYDROPTERIDINE PYROPHOSPHOKINASE"/>
    <property type="match status" value="1"/>
</dbReference>
<evidence type="ECO:0000313" key="10">
    <source>
        <dbReference type="EMBL" id="MFD1021169.1"/>
    </source>
</evidence>
<dbReference type="InterPro" id="IPR000550">
    <property type="entry name" value="Hppk"/>
</dbReference>